<sequence length="128" mass="13891">MTKEELIARLKALAEQLGRDVNLTGSKEDLAMRVAELEEEIGDGADDDPDRGEEDQAGGEANGPAADTVSKSGDKEERVRVKTLYTLHVDAWHECHDEPTSLVETGLIVRVSPADADELVARKLAILL</sequence>
<accession>A0AAI9DMK5</accession>
<dbReference type="InterPro" id="IPR043043">
    <property type="entry name" value="Packaging_FI_C"/>
</dbReference>
<feature type="region of interest" description="Disordered" evidence="1">
    <location>
        <begin position="37"/>
        <end position="76"/>
    </location>
</feature>
<evidence type="ECO:0000313" key="2">
    <source>
        <dbReference type="EMBL" id="EML1474277.1"/>
    </source>
</evidence>
<dbReference type="EMBL" id="ABLOKC030000046">
    <property type="protein sequence ID" value="EML1474277.1"/>
    <property type="molecule type" value="Genomic_DNA"/>
</dbReference>
<dbReference type="AlphaFoldDB" id="A0AAI9DMK5"/>
<dbReference type="InterPro" id="IPR025147">
    <property type="entry name" value="Packaging_FI"/>
</dbReference>
<proteinExistence type="predicted"/>
<protein>
    <submittedName>
        <fullName evidence="2">DNA-packaging protein FI</fullName>
    </submittedName>
</protein>
<evidence type="ECO:0000256" key="1">
    <source>
        <dbReference type="SAM" id="MobiDB-lite"/>
    </source>
</evidence>
<reference evidence="2" key="1">
    <citation type="submission" date="2024-02" db="EMBL/GenBank/DDBJ databases">
        <authorList>
            <consortium name="Clinical and Environmental Microbiology Branch: Whole genome sequencing antimicrobial resistance pathogens in the healthcare setting"/>
        </authorList>
    </citation>
    <scope>NUCLEOTIDE SEQUENCE</scope>
    <source>
        <strain evidence="2">2021DK-00143</strain>
    </source>
</reference>
<dbReference type="Pfam" id="PF14000">
    <property type="entry name" value="Packaging_FI"/>
    <property type="match status" value="1"/>
</dbReference>
<comment type="caution">
    <text evidence="2">The sequence shown here is derived from an EMBL/GenBank/DDBJ whole genome shotgun (WGS) entry which is preliminary data.</text>
</comment>
<dbReference type="Gene3D" id="3.40.5.70">
    <property type="entry name" value="DNA packaging chaperone protein FI, C-terminal beta-strand domain"/>
    <property type="match status" value="1"/>
</dbReference>
<gene>
    <name evidence="2" type="ORF">QEG54_005110</name>
</gene>
<name>A0AAI9DMK5_PLUGE</name>
<organism evidence="2">
    <name type="scientific">Pluralibacter gergoviae</name>
    <name type="common">Enterobacter gergoviae</name>
    <dbReference type="NCBI Taxonomy" id="61647"/>
    <lineage>
        <taxon>Bacteria</taxon>
        <taxon>Pseudomonadati</taxon>
        <taxon>Pseudomonadota</taxon>
        <taxon>Gammaproteobacteria</taxon>
        <taxon>Enterobacterales</taxon>
        <taxon>Enterobacteriaceae</taxon>
        <taxon>Pluralibacter</taxon>
    </lineage>
</organism>
<feature type="compositionally biased region" description="Acidic residues" evidence="1">
    <location>
        <begin position="37"/>
        <end position="57"/>
    </location>
</feature>